<feature type="compositionally biased region" description="Low complexity" evidence="1">
    <location>
        <begin position="426"/>
        <end position="442"/>
    </location>
</feature>
<sequence length="573" mass="61130">MDFRGDERAVTVQIGAVLLLGFLVVTLSLYQATVVPDQNSQVEFQHNQRVQADMQEVRNAILGTAATESSAPVGVELGTRYPSRVVAVNPAPPSGSLSTTTLGNISIQNAEANDSTTATADYPETDDFWDGTPRNYTTTSLVYQPNYANFQNAPTTVYENGVVYNRFRSGNLTLTGQPVVAGSRISLIVLSGDLSRSGSGTLTVDPRAVSVSTRTVSISNDSDGGDVSVVLPSRLDNETWEGLLDQSGQYDPDNSSDTAHVYAVENRPDGVELFFEPGVTYQLKLSKVGVGTNIGTTEPAYLTSVDDLVEQPFEDRTYPFVVESRDRYNNPVPANVLAASERTSIPNGVTVEPGRYRYQYTAPAPGDDWVNITYRRAADGDEYNVRSTSFDGSLPENVQYTPEIQSAAGGGGGDGGDGGSGGPDPGGDNAFGSLSQQSFSGGPDQGYVKFTVTNQEASSLTIESISIDSDGANRIFEQQGGSDEGNTEMYLASDGSSTFYESGDSDGDYYTLGNTRQLSSSITVNSGSDLTVTFAQFRNGGSEANMENDQVSVTFYYSDANADPTTVTFQVQP</sequence>
<dbReference type="AlphaFoldDB" id="A0A1H3JP77"/>
<proteinExistence type="predicted"/>
<feature type="compositionally biased region" description="Gly residues" evidence="1">
    <location>
        <begin position="408"/>
        <end position="425"/>
    </location>
</feature>
<dbReference type="STRING" id="660517.SAMN04487946_11473"/>
<keyword evidence="2" id="KW-0812">Transmembrane</keyword>
<evidence type="ECO:0000256" key="2">
    <source>
        <dbReference type="SAM" id="Phobius"/>
    </source>
</evidence>
<dbReference type="RefSeq" id="WP_089769151.1">
    <property type="nucleotide sequence ID" value="NZ_FNPB01000014.1"/>
</dbReference>
<gene>
    <name evidence="3" type="ORF">SAMN04487946_11473</name>
</gene>
<organism evidence="3 4">
    <name type="scientific">Halobellus clavatus</name>
    <dbReference type="NCBI Taxonomy" id="660517"/>
    <lineage>
        <taxon>Archaea</taxon>
        <taxon>Methanobacteriati</taxon>
        <taxon>Methanobacteriota</taxon>
        <taxon>Stenosarchaea group</taxon>
        <taxon>Halobacteria</taxon>
        <taxon>Halobacteriales</taxon>
        <taxon>Haloferacaceae</taxon>
        <taxon>Halobellus</taxon>
    </lineage>
</organism>
<accession>A0A1H3JP77</accession>
<reference evidence="4" key="1">
    <citation type="submission" date="2016-10" db="EMBL/GenBank/DDBJ databases">
        <authorList>
            <person name="Varghese N."/>
            <person name="Submissions S."/>
        </authorList>
    </citation>
    <scope>NUCLEOTIDE SEQUENCE [LARGE SCALE GENOMIC DNA]</scope>
    <source>
        <strain evidence="4">CGMCC 1.10118</strain>
    </source>
</reference>
<name>A0A1H3JP77_9EURY</name>
<evidence type="ECO:0000313" key="3">
    <source>
        <dbReference type="EMBL" id="SDY41335.1"/>
    </source>
</evidence>
<dbReference type="OrthoDB" id="121941at2157"/>
<feature type="transmembrane region" description="Helical" evidence="2">
    <location>
        <begin position="12"/>
        <end position="30"/>
    </location>
</feature>
<dbReference type="EMBL" id="FNPB01000014">
    <property type="protein sequence ID" value="SDY41335.1"/>
    <property type="molecule type" value="Genomic_DNA"/>
</dbReference>
<evidence type="ECO:0000313" key="4">
    <source>
        <dbReference type="Proteomes" id="UP000199170"/>
    </source>
</evidence>
<keyword evidence="2" id="KW-1133">Transmembrane helix</keyword>
<keyword evidence="2" id="KW-0472">Membrane</keyword>
<keyword evidence="4" id="KW-1185">Reference proteome</keyword>
<protein>
    <submittedName>
        <fullName evidence="3">Uncharacterized protein</fullName>
    </submittedName>
</protein>
<feature type="region of interest" description="Disordered" evidence="1">
    <location>
        <begin position="403"/>
        <end position="447"/>
    </location>
</feature>
<dbReference type="Proteomes" id="UP000199170">
    <property type="component" value="Unassembled WGS sequence"/>
</dbReference>
<evidence type="ECO:0000256" key="1">
    <source>
        <dbReference type="SAM" id="MobiDB-lite"/>
    </source>
</evidence>